<feature type="transmembrane region" description="Helical" evidence="1">
    <location>
        <begin position="346"/>
        <end position="370"/>
    </location>
</feature>
<feature type="transmembrane region" description="Helical" evidence="1">
    <location>
        <begin position="322"/>
        <end position="340"/>
    </location>
</feature>
<feature type="domain" description="DUF418" evidence="2">
    <location>
        <begin position="235"/>
        <end position="388"/>
    </location>
</feature>
<comment type="caution">
    <text evidence="3">The sequence shown here is derived from an EMBL/GenBank/DDBJ whole genome shotgun (WGS) entry which is preliminary data.</text>
</comment>
<feature type="transmembrane region" description="Helical" evidence="1">
    <location>
        <begin position="122"/>
        <end position="139"/>
    </location>
</feature>
<dbReference type="PANTHER" id="PTHR30590:SF2">
    <property type="entry name" value="INNER MEMBRANE PROTEIN"/>
    <property type="match status" value="1"/>
</dbReference>
<reference evidence="3 4" key="1">
    <citation type="submission" date="2018-08" db="EMBL/GenBank/DDBJ databases">
        <title>Bacillus jemisoniae sp. nov., Bacillus chryseoplanitiae sp. nov., Bacillus resnikiae sp. nov., and Bacillus frankliniae sp. nov., isolated from Viking spacecraft and associated surfaces.</title>
        <authorList>
            <person name="Seuylemezian A."/>
            <person name="Vaishampayan P."/>
        </authorList>
    </citation>
    <scope>NUCLEOTIDE SEQUENCE [LARGE SCALE GENOMIC DNA]</scope>
    <source>
        <strain evidence="3 4">MA001</strain>
    </source>
</reference>
<dbReference type="PANTHER" id="PTHR30590">
    <property type="entry name" value="INNER MEMBRANE PROTEIN"/>
    <property type="match status" value="1"/>
</dbReference>
<keyword evidence="1" id="KW-0472">Membrane</keyword>
<feature type="transmembrane region" description="Helical" evidence="1">
    <location>
        <begin position="63"/>
        <end position="85"/>
    </location>
</feature>
<keyword evidence="1" id="KW-0812">Transmembrane</keyword>
<feature type="transmembrane region" description="Helical" evidence="1">
    <location>
        <begin position="20"/>
        <end position="43"/>
    </location>
</feature>
<organism evidence="3 4">
    <name type="scientific">Peribacillus asahii</name>
    <dbReference type="NCBI Taxonomy" id="228899"/>
    <lineage>
        <taxon>Bacteria</taxon>
        <taxon>Bacillati</taxon>
        <taxon>Bacillota</taxon>
        <taxon>Bacilli</taxon>
        <taxon>Bacillales</taxon>
        <taxon>Bacillaceae</taxon>
        <taxon>Peribacillus</taxon>
    </lineage>
</organism>
<accession>A0A398B7U9</accession>
<dbReference type="Pfam" id="PF04235">
    <property type="entry name" value="DUF418"/>
    <property type="match status" value="1"/>
</dbReference>
<dbReference type="InterPro" id="IPR007349">
    <property type="entry name" value="DUF418"/>
</dbReference>
<evidence type="ECO:0000259" key="2">
    <source>
        <dbReference type="Pfam" id="PF04235"/>
    </source>
</evidence>
<keyword evidence="1" id="KW-1133">Transmembrane helix</keyword>
<dbReference type="RefSeq" id="WP_119117136.1">
    <property type="nucleotide sequence ID" value="NZ_QWVS01000016.1"/>
</dbReference>
<feature type="transmembrane region" description="Helical" evidence="1">
    <location>
        <begin position="209"/>
        <end position="230"/>
    </location>
</feature>
<dbReference type="AlphaFoldDB" id="A0A398B7U9"/>
<feature type="transmembrane region" description="Helical" evidence="1">
    <location>
        <begin position="250"/>
        <end position="272"/>
    </location>
</feature>
<feature type="transmembrane region" description="Helical" evidence="1">
    <location>
        <begin position="97"/>
        <end position="116"/>
    </location>
</feature>
<dbReference type="InterPro" id="IPR052529">
    <property type="entry name" value="Bact_Transport_Assoc"/>
</dbReference>
<dbReference type="Proteomes" id="UP000266016">
    <property type="component" value="Unassembled WGS sequence"/>
</dbReference>
<name>A0A398B7U9_9BACI</name>
<feature type="transmembrane region" description="Helical" evidence="1">
    <location>
        <begin position="284"/>
        <end position="301"/>
    </location>
</feature>
<evidence type="ECO:0000256" key="1">
    <source>
        <dbReference type="SAM" id="Phobius"/>
    </source>
</evidence>
<protein>
    <submittedName>
        <fullName evidence="3">DUF418 domain-containing protein</fullName>
    </submittedName>
</protein>
<gene>
    <name evidence="3" type="ORF">D1953_10525</name>
</gene>
<feature type="transmembrane region" description="Helical" evidence="1">
    <location>
        <begin position="151"/>
        <end position="170"/>
    </location>
</feature>
<keyword evidence="4" id="KW-1185">Reference proteome</keyword>
<sequence>MKEAINPIDEKKRLVHVDILRGIAILGIFLVNMSSFHMPILYIDGYDVWTTGSDRLLYMFSDIFAQTSFYPLFAFLFGFGAIILYERSVEKGISFPVLFSRRMLFLLFIGCIHAFFIWHGDILITYAVLGFVFLLFYKLKGKTLLIVGSLLYMIPVMILSLIMVFTSLFFSEELATEVTADYELVEQSQDVYQHGSFIEVTKQRVQDWYYVNNIVGLVMYLFFILPFFLLGAGFAKLRWLHEPSLHKRKLIVIAIVCFIVGLAIKWLPYITVYHTGTTLIQDELGGPLLTFAYITGITLLVQKDSVRRLLHPLSYIGKMSMSNYLFQSIVCTLLFYSYGFGLYGQVSYTTSFILIFVIYGVQWLASYIWLKHYRFGPMEYVWRWFTYSKRSAMKRQIEKG</sequence>
<evidence type="ECO:0000313" key="4">
    <source>
        <dbReference type="Proteomes" id="UP000266016"/>
    </source>
</evidence>
<evidence type="ECO:0000313" key="3">
    <source>
        <dbReference type="EMBL" id="RID86199.1"/>
    </source>
</evidence>
<dbReference type="EMBL" id="QWVS01000016">
    <property type="protein sequence ID" value="RID86199.1"/>
    <property type="molecule type" value="Genomic_DNA"/>
</dbReference>
<proteinExistence type="predicted"/>